<evidence type="ECO:0000313" key="2">
    <source>
        <dbReference type="Proteomes" id="UP001174909"/>
    </source>
</evidence>
<sequence length="183" mass="20443">MRDRLATVKTEMKEDLSRIEGKIDSLSGDIEEHKNKTATELSMTVTTVHSELERNVLTNVTKELKKTADCILEQVYECGGIGWRRVVYLNMTDPNTNCPPGWQLTSHSKRTCGKVNTSRFSCDSVFFSVSGGDYTSVCGSIRAYQYGHIDAFEAYHLGRVTTIEGAYVSGVSLTHGSPRQHIW</sequence>
<dbReference type="AlphaFoldDB" id="A0AA35RA03"/>
<name>A0AA35RA03_GEOBA</name>
<gene>
    <name evidence="1" type="ORF">GBAR_LOCUS5292</name>
</gene>
<dbReference type="EMBL" id="CASHTH010000788">
    <property type="protein sequence ID" value="CAI8007604.1"/>
    <property type="molecule type" value="Genomic_DNA"/>
</dbReference>
<keyword evidence="2" id="KW-1185">Reference proteome</keyword>
<reference evidence="1" key="1">
    <citation type="submission" date="2023-03" db="EMBL/GenBank/DDBJ databases">
        <authorList>
            <person name="Steffen K."/>
            <person name="Cardenas P."/>
        </authorList>
    </citation>
    <scope>NUCLEOTIDE SEQUENCE</scope>
</reference>
<dbReference type="Proteomes" id="UP001174909">
    <property type="component" value="Unassembled WGS sequence"/>
</dbReference>
<comment type="caution">
    <text evidence="1">The sequence shown here is derived from an EMBL/GenBank/DDBJ whole genome shotgun (WGS) entry which is preliminary data.</text>
</comment>
<accession>A0AA35RA03</accession>
<organism evidence="1 2">
    <name type="scientific">Geodia barretti</name>
    <name type="common">Barrett's horny sponge</name>
    <dbReference type="NCBI Taxonomy" id="519541"/>
    <lineage>
        <taxon>Eukaryota</taxon>
        <taxon>Metazoa</taxon>
        <taxon>Porifera</taxon>
        <taxon>Demospongiae</taxon>
        <taxon>Heteroscleromorpha</taxon>
        <taxon>Tetractinellida</taxon>
        <taxon>Astrophorina</taxon>
        <taxon>Geodiidae</taxon>
        <taxon>Geodia</taxon>
    </lineage>
</organism>
<proteinExistence type="predicted"/>
<feature type="non-terminal residue" evidence="1">
    <location>
        <position position="1"/>
    </location>
</feature>
<protein>
    <submittedName>
        <fullName evidence="1">Uncharacterized protein</fullName>
    </submittedName>
</protein>
<evidence type="ECO:0000313" key="1">
    <source>
        <dbReference type="EMBL" id="CAI8007604.1"/>
    </source>
</evidence>